<keyword evidence="2" id="KW-1185">Reference proteome</keyword>
<dbReference type="GeneID" id="64961173"/>
<dbReference type="RefSeq" id="XP_041543614.1">
    <property type="nucleotide sequence ID" value="XM_041689983.1"/>
</dbReference>
<accession>A0A7R7WBC9</accession>
<reference evidence="1" key="1">
    <citation type="submission" date="2021-01" db="EMBL/GenBank/DDBJ databases">
        <authorList>
            <consortium name="Aspergillus luchuensis mut. kawachii IFO 4304 genome sequencing consortium"/>
            <person name="Kazuki M."/>
            <person name="Futagami T."/>
        </authorList>
    </citation>
    <scope>NUCLEOTIDE SEQUENCE</scope>
    <source>
        <strain evidence="1">IFO 4308</strain>
    </source>
</reference>
<protein>
    <submittedName>
        <fullName evidence="1">Uncharacterized protein</fullName>
    </submittedName>
</protein>
<evidence type="ECO:0000313" key="1">
    <source>
        <dbReference type="EMBL" id="BCR99851.1"/>
    </source>
</evidence>
<dbReference type="EMBL" id="AP024429">
    <property type="protein sequence ID" value="BCR99851.1"/>
    <property type="molecule type" value="Genomic_DNA"/>
</dbReference>
<proteinExistence type="predicted"/>
<name>A0A7R7WBC9_ASPKA</name>
<dbReference type="Proteomes" id="UP000661280">
    <property type="component" value="Chromosome 5"/>
</dbReference>
<dbReference type="AlphaFoldDB" id="A0A7R7WBC9"/>
<gene>
    <name evidence="1" type="ORF">AKAW2_50193A</name>
</gene>
<evidence type="ECO:0000313" key="2">
    <source>
        <dbReference type="Proteomes" id="UP000661280"/>
    </source>
</evidence>
<organism evidence="1 2">
    <name type="scientific">Aspergillus kawachii</name>
    <name type="common">White koji mold</name>
    <name type="synonym">Aspergillus awamori var. kawachi</name>
    <dbReference type="NCBI Taxonomy" id="1069201"/>
    <lineage>
        <taxon>Eukaryota</taxon>
        <taxon>Fungi</taxon>
        <taxon>Dikarya</taxon>
        <taxon>Ascomycota</taxon>
        <taxon>Pezizomycotina</taxon>
        <taxon>Eurotiomycetes</taxon>
        <taxon>Eurotiomycetidae</taxon>
        <taxon>Eurotiales</taxon>
        <taxon>Aspergillaceae</taxon>
        <taxon>Aspergillus</taxon>
        <taxon>Aspergillus subgen. Circumdati</taxon>
    </lineage>
</organism>
<dbReference type="OrthoDB" id="1720422at2759"/>
<sequence length="128" mass="14206">MLSQLPLEIVDAIADLACMLPQRSVRSLSLVSTTLYAAVFPRLHRAITFRASNEWVLNILEVSPYLGDGPNCRAREILQHARELMVNAPYISLGFTAVCTIATSFHLPGRQEGSHWEVRTNQPLTGGF</sequence>
<dbReference type="KEGG" id="aluc:AKAW2_50193A"/>
<reference evidence="1" key="2">
    <citation type="submission" date="2021-02" db="EMBL/GenBank/DDBJ databases">
        <title>Aspergillus luchuensis mut. kawachii IFO 4304 genome sequence.</title>
        <authorList>
            <person name="Mori K."/>
            <person name="Kadooka C."/>
            <person name="Goto M."/>
            <person name="Futagami T."/>
        </authorList>
    </citation>
    <scope>NUCLEOTIDE SEQUENCE</scope>
    <source>
        <strain evidence="1">IFO 4308</strain>
    </source>
</reference>